<dbReference type="PANTHER" id="PTHR47245:SF1">
    <property type="entry name" value="FOLDASE PROTEIN PRSA"/>
    <property type="match status" value="1"/>
</dbReference>
<gene>
    <name evidence="8" type="primary">prsA</name>
    <name evidence="8" type="ORF">BAG01nite_45220</name>
    <name evidence="9" type="ORF">EB820_21120</name>
</gene>
<evidence type="ECO:0000256" key="2">
    <source>
        <dbReference type="ARBA" id="ARBA00013194"/>
    </source>
</evidence>
<dbReference type="RefSeq" id="WP_025843821.1">
    <property type="nucleotide sequence ID" value="NZ_BJOD01000071.1"/>
</dbReference>
<evidence type="ECO:0000256" key="5">
    <source>
        <dbReference type="ARBA" id="ARBA00023235"/>
    </source>
</evidence>
<keyword evidence="5 6" id="KW-0413">Isomerase</keyword>
<dbReference type="GeneID" id="82809058"/>
<dbReference type="Gene3D" id="1.10.4030.10">
    <property type="entry name" value="Porin chaperone SurA, peptide-binding domain"/>
    <property type="match status" value="1"/>
</dbReference>
<dbReference type="Pfam" id="PF13145">
    <property type="entry name" value="Rotamase_2"/>
    <property type="match status" value="1"/>
</dbReference>
<keyword evidence="3" id="KW-0732">Signal</keyword>
<dbReference type="InterPro" id="IPR050245">
    <property type="entry name" value="PrsA_foldase"/>
</dbReference>
<reference evidence="9 10" key="1">
    <citation type="submission" date="2018-10" db="EMBL/GenBank/DDBJ databases">
        <title>Phylogenomics of Brevibacillus.</title>
        <authorList>
            <person name="Dunlap C."/>
        </authorList>
    </citation>
    <scope>NUCLEOTIDE SEQUENCE [LARGE SCALE GENOMIC DNA]</scope>
    <source>
        <strain evidence="9 10">NRRL NRS 1219</strain>
    </source>
</reference>
<organism evidence="9 10">
    <name type="scientific">Brevibacillus agri</name>
    <dbReference type="NCBI Taxonomy" id="51101"/>
    <lineage>
        <taxon>Bacteria</taxon>
        <taxon>Bacillati</taxon>
        <taxon>Bacillota</taxon>
        <taxon>Bacilli</taxon>
        <taxon>Bacillales</taxon>
        <taxon>Paenibacillaceae</taxon>
        <taxon>Brevibacillus</taxon>
    </lineage>
</organism>
<dbReference type="AlphaFoldDB" id="A0A3M8AHT5"/>
<name>A0A3M8AHT5_9BACL</name>
<dbReference type="EMBL" id="BJOD01000071">
    <property type="protein sequence ID" value="GED28420.1"/>
    <property type="molecule type" value="Genomic_DNA"/>
</dbReference>
<accession>A0A3M8AHT5</accession>
<evidence type="ECO:0000256" key="6">
    <source>
        <dbReference type="PROSITE-ProRule" id="PRU00278"/>
    </source>
</evidence>
<dbReference type="Proteomes" id="UP000317180">
    <property type="component" value="Unassembled WGS sequence"/>
</dbReference>
<dbReference type="InterPro" id="IPR027304">
    <property type="entry name" value="Trigger_fact/SurA_dom_sf"/>
</dbReference>
<dbReference type="PROSITE" id="PS50198">
    <property type="entry name" value="PPIC_PPIASE_2"/>
    <property type="match status" value="1"/>
</dbReference>
<proteinExistence type="predicted"/>
<evidence type="ECO:0000256" key="1">
    <source>
        <dbReference type="ARBA" id="ARBA00000971"/>
    </source>
</evidence>
<evidence type="ECO:0000313" key="9">
    <source>
        <dbReference type="EMBL" id="RNB50730.1"/>
    </source>
</evidence>
<evidence type="ECO:0000259" key="7">
    <source>
        <dbReference type="PROSITE" id="PS50198"/>
    </source>
</evidence>
<dbReference type="InterPro" id="IPR000297">
    <property type="entry name" value="PPIase_PpiC"/>
</dbReference>
<protein>
    <recommendedName>
        <fullName evidence="2">peptidylprolyl isomerase</fullName>
        <ecNumber evidence="2">5.2.1.8</ecNumber>
    </recommendedName>
</protein>
<sequence>MTNVKGLWAFIGALVLLLLAVTWAWYQSSGKLQPAAIVGDVTISEAEYVSALKQKFGKQVLDDLVNREVVFQEAKRLGISADPNQVERELAQIRDSYGSRTDSEFQQALQKQAGTTVDALKREITYQILLQTLATKDISISDDEVLKVYESRAERYTRPMQLRLWQIAVASQKEAEQVQAELKQGANFQTLAKERSIDSRTAAIGGDLGWVSLRDHQLPDEAWNAIEKLKAKENSEPVKVDDNYVIYHLEQSREATQRSFEEVKEELRREIAFAQVESLDTVLERLRKSVGVQISGQMPH</sequence>
<evidence type="ECO:0000256" key="3">
    <source>
        <dbReference type="ARBA" id="ARBA00022729"/>
    </source>
</evidence>
<dbReference type="GO" id="GO:0003755">
    <property type="term" value="F:peptidyl-prolyl cis-trans isomerase activity"/>
    <property type="evidence" value="ECO:0007669"/>
    <property type="project" value="UniProtKB-KW"/>
</dbReference>
<keyword evidence="11" id="KW-1185">Reference proteome</keyword>
<comment type="caution">
    <text evidence="9">The sequence shown here is derived from an EMBL/GenBank/DDBJ whole genome shotgun (WGS) entry which is preliminary data.</text>
</comment>
<dbReference type="PANTHER" id="PTHR47245">
    <property type="entry name" value="PEPTIDYLPROLYL ISOMERASE"/>
    <property type="match status" value="1"/>
</dbReference>
<dbReference type="SUPFAM" id="SSF54534">
    <property type="entry name" value="FKBP-like"/>
    <property type="match status" value="1"/>
</dbReference>
<evidence type="ECO:0000313" key="11">
    <source>
        <dbReference type="Proteomes" id="UP000317180"/>
    </source>
</evidence>
<dbReference type="EC" id="5.2.1.8" evidence="2"/>
<evidence type="ECO:0000313" key="10">
    <source>
        <dbReference type="Proteomes" id="UP000276178"/>
    </source>
</evidence>
<dbReference type="Proteomes" id="UP000276178">
    <property type="component" value="Unassembled WGS sequence"/>
</dbReference>
<dbReference type="EMBL" id="RHHN01000067">
    <property type="protein sequence ID" value="RNB50730.1"/>
    <property type="molecule type" value="Genomic_DNA"/>
</dbReference>
<evidence type="ECO:0000313" key="8">
    <source>
        <dbReference type="EMBL" id="GED28420.1"/>
    </source>
</evidence>
<dbReference type="SUPFAM" id="SSF109998">
    <property type="entry name" value="Triger factor/SurA peptide-binding domain-like"/>
    <property type="match status" value="1"/>
</dbReference>
<reference evidence="8 11" key="2">
    <citation type="submission" date="2019-06" db="EMBL/GenBank/DDBJ databases">
        <title>Whole genome shotgun sequence of Brevibacillus agri NBRC 15538.</title>
        <authorList>
            <person name="Hosoyama A."/>
            <person name="Uohara A."/>
            <person name="Ohji S."/>
            <person name="Ichikawa N."/>
        </authorList>
    </citation>
    <scope>NUCLEOTIDE SEQUENCE [LARGE SCALE GENOMIC DNA]</scope>
    <source>
        <strain evidence="8 11">NBRC 15538</strain>
    </source>
</reference>
<dbReference type="Pfam" id="PF13624">
    <property type="entry name" value="SurA_N_3"/>
    <property type="match status" value="1"/>
</dbReference>
<keyword evidence="4 6" id="KW-0697">Rotamase</keyword>
<comment type="catalytic activity">
    <reaction evidence="1">
        <text>[protein]-peptidylproline (omega=180) = [protein]-peptidylproline (omega=0)</text>
        <dbReference type="Rhea" id="RHEA:16237"/>
        <dbReference type="Rhea" id="RHEA-COMP:10747"/>
        <dbReference type="Rhea" id="RHEA-COMP:10748"/>
        <dbReference type="ChEBI" id="CHEBI:83833"/>
        <dbReference type="ChEBI" id="CHEBI:83834"/>
        <dbReference type="EC" id="5.2.1.8"/>
    </reaction>
</comment>
<dbReference type="InterPro" id="IPR046357">
    <property type="entry name" value="PPIase_dom_sf"/>
</dbReference>
<evidence type="ECO:0000256" key="4">
    <source>
        <dbReference type="ARBA" id="ARBA00023110"/>
    </source>
</evidence>
<dbReference type="OrthoDB" id="14196at2"/>
<feature type="domain" description="PpiC" evidence="7">
    <location>
        <begin position="159"/>
        <end position="251"/>
    </location>
</feature>
<dbReference type="Gene3D" id="3.10.50.40">
    <property type="match status" value="1"/>
</dbReference>